<dbReference type="AlphaFoldDB" id="A0A448YR10"/>
<dbReference type="Proteomes" id="UP000290900">
    <property type="component" value="Unassembled WGS sequence"/>
</dbReference>
<dbReference type="CDD" id="cd02394">
    <property type="entry name" value="KH-I_Vigilin_rpt6"/>
    <property type="match status" value="1"/>
</dbReference>
<dbReference type="InterPro" id="IPR057778">
    <property type="entry name" value="KH_Vigilin_N"/>
</dbReference>
<evidence type="ECO:0000256" key="2">
    <source>
        <dbReference type="ARBA" id="ARBA00022490"/>
    </source>
</evidence>
<feature type="compositionally biased region" description="Pro residues" evidence="6">
    <location>
        <begin position="20"/>
        <end position="35"/>
    </location>
</feature>
<feature type="domain" description="K Homology" evidence="7">
    <location>
        <begin position="209"/>
        <end position="291"/>
    </location>
</feature>
<dbReference type="InterPro" id="IPR036612">
    <property type="entry name" value="KH_dom_type_1_sf"/>
</dbReference>
<reference evidence="8 9" key="1">
    <citation type="submission" date="2018-12" db="EMBL/GenBank/DDBJ databases">
        <authorList>
            <person name="Tiukova I."/>
            <person name="Dainat J."/>
        </authorList>
    </citation>
    <scope>NUCLEOTIDE SEQUENCE [LARGE SCALE GENOMIC DNA]</scope>
</reference>
<dbReference type="OrthoDB" id="10027144at2759"/>
<evidence type="ECO:0000256" key="5">
    <source>
        <dbReference type="PROSITE-ProRule" id="PRU00117"/>
    </source>
</evidence>
<feature type="domain" description="K Homology" evidence="7">
    <location>
        <begin position="756"/>
        <end position="826"/>
    </location>
</feature>
<dbReference type="InParanoid" id="A0A448YR10"/>
<feature type="domain" description="K Homology" evidence="7">
    <location>
        <begin position="831"/>
        <end position="905"/>
    </location>
</feature>
<dbReference type="PANTHER" id="PTHR10627">
    <property type="entry name" value="SCP160"/>
    <property type="match status" value="1"/>
</dbReference>
<dbReference type="Pfam" id="PF00013">
    <property type="entry name" value="KH_1"/>
    <property type="match status" value="5"/>
</dbReference>
<evidence type="ECO:0000256" key="6">
    <source>
        <dbReference type="SAM" id="MobiDB-lite"/>
    </source>
</evidence>
<dbReference type="GO" id="GO:0005737">
    <property type="term" value="C:cytoplasm"/>
    <property type="evidence" value="ECO:0007669"/>
    <property type="project" value="TreeGrafter"/>
</dbReference>
<dbReference type="Gene3D" id="3.30.1370.10">
    <property type="entry name" value="K Homology domain, type 1"/>
    <property type="match status" value="6"/>
</dbReference>
<dbReference type="Pfam" id="PF24668">
    <property type="entry name" value="KH_Vigilin"/>
    <property type="match status" value="1"/>
</dbReference>
<evidence type="ECO:0000256" key="4">
    <source>
        <dbReference type="ARBA" id="ARBA00022884"/>
    </source>
</evidence>
<comment type="subcellular location">
    <subcellularLocation>
        <location evidence="1">Cytoplasm</location>
    </subcellularLocation>
</comment>
<dbReference type="SMART" id="SM00322">
    <property type="entry name" value="KH"/>
    <property type="match status" value="6"/>
</dbReference>
<evidence type="ECO:0000313" key="8">
    <source>
        <dbReference type="EMBL" id="VEU23354.1"/>
    </source>
</evidence>
<feature type="domain" description="K Homology" evidence="7">
    <location>
        <begin position="675"/>
        <end position="752"/>
    </location>
</feature>
<sequence length="1059" mass="115793">MSTPAQLLAKKHAEAEVVPVPAPAPVTPITTPTPPATTSSTSVSSADSPSTLATDVSAAEESFSSATSAVPVAGKKKHVKKIISMDDDEAFPSLGSSVGAAPPLSWGVSSNGNKKNGGYAQAAAASSTSTFRQAFKSSNTQLTFIIDADQQVELPKADIFKIFSRIKQLYGVNIESTLSSATNKRTFLLSGPASSIQDAKRNLLKKLTKPVKIQFAIPSSLRSAIIGSQGRTLKPILDATRTKIDIERSNEDESPDVDDDDDVFGKMLTATVEGDIAGCEEAKSRILAIVNEHTKTLSVRIAVDPELKSFLPGSVDKLNFPRDLEITYPDVGTKSANILVSGPREGVLDARDQIKQLLVTLGSTIVTEEHDVPKRVHSLLDAQKVFENTNVIIKVPGNDSESDTVQFIGAKDQIPAAMAYAKQLCANYFVDSLDLARSHGGNSPHAKSLTAYFVYTKFLDELSAKYGVDVSAPSYASLANDDIKTVTVTFTCPKEKKDVLKQVRKEVVDSVNKITPNLVRVVTDIDSFVFTRIGNVIAVENGVSIVPLGSLSGSGNKLILILQQSDDEFLPSGQEIQQKLDSVDSSLDDLRELSKTVVSKVIPADSEDQEHLSGKTLEVLLGKFEPNSIEIKLHQNASGPSPNEIFLRGFKLAVDPAVADISQAIEDIKNYEEACKYNFTISFPTKHLSRFIGHNGNHLNELREKYDVRLDVLDETSEKDKDKDEDGVTPVLVTGLKRNVDECIKHLDDLSKRWSDEKTIVMKIDPKYHRRLIGSGGVYVNKLQDRYKVSVRFPHENDKDHKDEVIIRGPSKGVSKAKGEMKELLQYEQENGYSETIKVPTEALSRLIGKNGEQIKDISAATGASINNLKASQEQEKKQGFAKFEIVGSRSGIKNAKDSIQNIIDRVENFTTVTIKVDPKWHRYLIGPGGSTKRQIILKAGGSDDNVYEFRKYLQIPSRGSDSDEIVCSGDKKIIDNIVGEVERIVAEQESITTEVVQIPKKKHRLLVGPGGSVRRSLEEEFKVNISIPKVNVESDDVKIRGLPDQIVKAKAKIEELTR</sequence>
<feature type="compositionally biased region" description="Low complexity" evidence="6">
    <location>
        <begin position="36"/>
        <end position="53"/>
    </location>
</feature>
<feature type="region of interest" description="Disordered" evidence="6">
    <location>
        <begin position="1"/>
        <end position="53"/>
    </location>
</feature>
<feature type="domain" description="K Homology" evidence="7">
    <location>
        <begin position="991"/>
        <end position="1059"/>
    </location>
</feature>
<feature type="domain" description="K Homology" evidence="7">
    <location>
        <begin position="909"/>
        <end position="987"/>
    </location>
</feature>
<gene>
    <name evidence="8" type="ORF">BRENAR_LOCUS4085</name>
</gene>
<dbReference type="SUPFAM" id="SSF54791">
    <property type="entry name" value="Eukaryotic type KH-domain (KH-domain type I)"/>
    <property type="match status" value="5"/>
</dbReference>
<dbReference type="PROSITE" id="PS50084">
    <property type="entry name" value="KH_TYPE_1"/>
    <property type="match status" value="6"/>
</dbReference>
<evidence type="ECO:0000259" key="7">
    <source>
        <dbReference type="SMART" id="SM00322"/>
    </source>
</evidence>
<keyword evidence="3" id="KW-0677">Repeat</keyword>
<accession>A0A448YR10</accession>
<name>A0A448YR10_BRENA</name>
<evidence type="ECO:0000256" key="3">
    <source>
        <dbReference type="ARBA" id="ARBA00022737"/>
    </source>
</evidence>
<keyword evidence="9" id="KW-1185">Reference proteome</keyword>
<keyword evidence="4 5" id="KW-0694">RNA-binding</keyword>
<dbReference type="GO" id="GO:0003729">
    <property type="term" value="F:mRNA binding"/>
    <property type="evidence" value="ECO:0007669"/>
    <property type="project" value="TreeGrafter"/>
</dbReference>
<protein>
    <submittedName>
        <fullName evidence="8">DEKNAAC104631</fullName>
    </submittedName>
</protein>
<dbReference type="InterPro" id="IPR004087">
    <property type="entry name" value="KH_dom"/>
</dbReference>
<evidence type="ECO:0000313" key="9">
    <source>
        <dbReference type="Proteomes" id="UP000290900"/>
    </source>
</evidence>
<dbReference type="EMBL" id="CAACVR010000045">
    <property type="protein sequence ID" value="VEU23354.1"/>
    <property type="molecule type" value="Genomic_DNA"/>
</dbReference>
<keyword evidence="2" id="KW-0963">Cytoplasm</keyword>
<dbReference type="InterPro" id="IPR004088">
    <property type="entry name" value="KH_dom_type_1"/>
</dbReference>
<evidence type="ECO:0000256" key="1">
    <source>
        <dbReference type="ARBA" id="ARBA00004496"/>
    </source>
</evidence>
<dbReference type="FunCoup" id="A0A448YR10">
    <property type="interactions" value="725"/>
</dbReference>
<organism evidence="8 9">
    <name type="scientific">Brettanomyces naardenensis</name>
    <name type="common">Yeast</name>
    <dbReference type="NCBI Taxonomy" id="13370"/>
    <lineage>
        <taxon>Eukaryota</taxon>
        <taxon>Fungi</taxon>
        <taxon>Dikarya</taxon>
        <taxon>Ascomycota</taxon>
        <taxon>Saccharomycotina</taxon>
        <taxon>Pichiomycetes</taxon>
        <taxon>Pichiales</taxon>
        <taxon>Pichiaceae</taxon>
        <taxon>Brettanomyces</taxon>
    </lineage>
</organism>
<dbReference type="PANTHER" id="PTHR10627:SF31">
    <property type="entry name" value="DODECA-SATELLITE-BINDING PROTEIN 1, ISOFORM A"/>
    <property type="match status" value="1"/>
</dbReference>
<dbReference type="STRING" id="13370.A0A448YR10"/>
<proteinExistence type="predicted"/>